<feature type="domain" description="Amidase" evidence="3">
    <location>
        <begin position="270"/>
        <end position="721"/>
    </location>
</feature>
<dbReference type="InterPro" id="IPR036380">
    <property type="entry name" value="Isochorismatase-like_sf"/>
</dbReference>
<dbReference type="SUPFAM" id="SSF75304">
    <property type="entry name" value="Amidase signature (AS) enzymes"/>
    <property type="match status" value="1"/>
</dbReference>
<dbReference type="PANTHER" id="PTHR11895:SF169">
    <property type="entry name" value="GLUTAMYL-TRNA(GLN) AMIDOTRANSFERASE"/>
    <property type="match status" value="1"/>
</dbReference>
<reference evidence="4 5" key="1">
    <citation type="submission" date="2024-01" db="EMBL/GenBank/DDBJ databases">
        <authorList>
            <person name="Allen C."/>
            <person name="Tagirdzhanova G."/>
        </authorList>
    </citation>
    <scope>NUCLEOTIDE SEQUENCE [LARGE SCALE GENOMIC DNA]</scope>
</reference>
<dbReference type="SUPFAM" id="SSF52499">
    <property type="entry name" value="Isochorismatase-like hydrolases"/>
    <property type="match status" value="1"/>
</dbReference>
<dbReference type="InterPro" id="IPR000868">
    <property type="entry name" value="Isochorismatase-like_dom"/>
</dbReference>
<dbReference type="EMBL" id="CAWUHB010000003">
    <property type="protein sequence ID" value="CAK7211023.1"/>
    <property type="molecule type" value="Genomic_DNA"/>
</dbReference>
<name>A0ABP0AUV5_9PEZI</name>
<evidence type="ECO:0000313" key="5">
    <source>
        <dbReference type="Proteomes" id="UP001642405"/>
    </source>
</evidence>
<dbReference type="Pfam" id="PF00857">
    <property type="entry name" value="Isochorismatase"/>
    <property type="match status" value="1"/>
</dbReference>
<evidence type="ECO:0000259" key="3">
    <source>
        <dbReference type="Pfam" id="PF01425"/>
    </source>
</evidence>
<dbReference type="Gene3D" id="3.40.50.850">
    <property type="entry name" value="Isochorismatase-like"/>
    <property type="match status" value="1"/>
</dbReference>
<dbReference type="Gene3D" id="1.20.58.1700">
    <property type="match status" value="1"/>
</dbReference>
<dbReference type="PANTHER" id="PTHR11895">
    <property type="entry name" value="TRANSAMIDASE"/>
    <property type="match status" value="1"/>
</dbReference>
<protein>
    <recommendedName>
        <fullName evidence="6">Allophanate hydrolase</fullName>
    </recommendedName>
</protein>
<sequence>MDELTLTNARPYAFAFVPEHTALVLVDLQRDFVDAGGFGAIQCGSPDVFAEVRLVVPATQPALAAARALGLHVVHTREGHRADLADLSAAKCDRQIHAPNSTQHTATIGDEGPMGRLLVRGEHGHGIVDELQPRPGELVVDKPGKGGFWATSLHRQLMARGVTHLLFCGVTTECCVATTAREASDRGFQCCILTDCTGGFDASFGKASIDMFVSFDGLFGFAATSTELVAHAKLAAASLTATTPAAWDGVSLDLATLQSCYKYTSLSPVDVVHAVYERIEAYENGNPHAWILLRSREGVLADARALQAKYADTDRESLPPLYGVPFAVKDSFDVDGYATTAACPDFAYVATMTAPTVTASIHAGALLIGKTNMDQLATGLSGCRSPYGISASVFSPDGGETRYCSGGSSSGSAVVVGARLVTFAMGTDTAGSGRVPAAFNGIVGFKPTKGTLSYRGVVPCCRSIDTATILAQSVSDARNIWHVIDEYDAQDAFAKDPQSLPLVLTDYRGLQQAGFVYATPPASAMDAASVSPAFRAAFDAALEVVKEIGGSMRPLDDATYKPFVDATDLLYNGTLVNERVACIGPAFIKKNIERFHPTTRTLYQQVLDRGTNPWDVYADQLVQAEAARKANLLLSGGVGDLGGVGDSGCAVDVLVVPTAPFHPSIAEMQADPITLNAKIGVFTHFGNVLDLCAMSVPAGTVDGGMPFGVCFVCAKGMDGRLFDIAAAFERAMSKKA</sequence>
<comment type="similarity">
    <text evidence="1">Belongs to the isochorismatase family.</text>
</comment>
<evidence type="ECO:0000256" key="1">
    <source>
        <dbReference type="ARBA" id="ARBA00006336"/>
    </source>
</evidence>
<keyword evidence="5" id="KW-1185">Reference proteome</keyword>
<dbReference type="Pfam" id="PF01425">
    <property type="entry name" value="Amidase"/>
    <property type="match status" value="1"/>
</dbReference>
<dbReference type="InterPro" id="IPR000120">
    <property type="entry name" value="Amidase"/>
</dbReference>
<evidence type="ECO:0008006" key="6">
    <source>
        <dbReference type="Google" id="ProtNLM"/>
    </source>
</evidence>
<proteinExistence type="inferred from homology"/>
<gene>
    <name evidence="4" type="ORF">SCUCBS95973_000989</name>
</gene>
<accession>A0ABP0AUV5</accession>
<dbReference type="Proteomes" id="UP001642405">
    <property type="component" value="Unassembled WGS sequence"/>
</dbReference>
<dbReference type="CDD" id="cd00431">
    <property type="entry name" value="cysteine_hydrolases"/>
    <property type="match status" value="1"/>
</dbReference>
<dbReference type="InterPro" id="IPR036928">
    <property type="entry name" value="AS_sf"/>
</dbReference>
<evidence type="ECO:0000259" key="2">
    <source>
        <dbReference type="Pfam" id="PF00857"/>
    </source>
</evidence>
<organism evidence="4 5">
    <name type="scientific">Sporothrix curviconia</name>
    <dbReference type="NCBI Taxonomy" id="1260050"/>
    <lineage>
        <taxon>Eukaryota</taxon>
        <taxon>Fungi</taxon>
        <taxon>Dikarya</taxon>
        <taxon>Ascomycota</taxon>
        <taxon>Pezizomycotina</taxon>
        <taxon>Sordariomycetes</taxon>
        <taxon>Sordariomycetidae</taxon>
        <taxon>Ophiostomatales</taxon>
        <taxon>Ophiostomataceae</taxon>
        <taxon>Sporothrix</taxon>
    </lineage>
</organism>
<comment type="caution">
    <text evidence="4">The sequence shown here is derived from an EMBL/GenBank/DDBJ whole genome shotgun (WGS) entry which is preliminary data.</text>
</comment>
<feature type="domain" description="Isochorismatase-like" evidence="2">
    <location>
        <begin position="21"/>
        <end position="213"/>
    </location>
</feature>
<evidence type="ECO:0000313" key="4">
    <source>
        <dbReference type="EMBL" id="CAK7211023.1"/>
    </source>
</evidence>
<dbReference type="Gene3D" id="3.90.1300.10">
    <property type="entry name" value="Amidase signature (AS) domain"/>
    <property type="match status" value="1"/>
</dbReference>
<dbReference type="InterPro" id="IPR023631">
    <property type="entry name" value="Amidase_dom"/>
</dbReference>